<dbReference type="HAMAP" id="MF_00147_B">
    <property type="entry name" value="TIM_B"/>
    <property type="match status" value="1"/>
</dbReference>
<comment type="function">
    <text evidence="7">Involved in the gluconeogenesis. Catalyzes stereospecifically the conversion of dihydroxyacetone phosphate (DHAP) to D-glyceraldehyde-3-phosphate (G3P).</text>
</comment>
<keyword evidence="3 7" id="KW-0312">Gluconeogenesis</keyword>
<feature type="binding site" evidence="7">
    <location>
        <position position="213"/>
    </location>
    <ligand>
        <name>substrate</name>
    </ligand>
</feature>
<reference evidence="9 10" key="1">
    <citation type="submission" date="2017-07" db="EMBL/GenBank/DDBJ databases">
        <title>Recovery of genomes from metagenomes via a dereplication, aggregation, and scoring strategy.</title>
        <authorList>
            <person name="Sieber C.M."/>
            <person name="Probst A.J."/>
            <person name="Sharrar A."/>
            <person name="Thomas B.C."/>
            <person name="Hess M."/>
            <person name="Tringe S.G."/>
            <person name="Banfield J.F."/>
        </authorList>
    </citation>
    <scope>NUCLEOTIDE SEQUENCE [LARGE SCALE GENOMIC DNA]</scope>
    <source>
        <strain evidence="9">JGI_Cruoil_03_51_56</strain>
    </source>
</reference>
<dbReference type="PROSITE" id="PS51440">
    <property type="entry name" value="TIM_2"/>
    <property type="match status" value="1"/>
</dbReference>
<dbReference type="SUPFAM" id="SSF51351">
    <property type="entry name" value="Triosephosphate isomerase (TIM)"/>
    <property type="match status" value="1"/>
</dbReference>
<dbReference type="GO" id="GO:0046166">
    <property type="term" value="P:glyceraldehyde-3-phosphate biosynthetic process"/>
    <property type="evidence" value="ECO:0007669"/>
    <property type="project" value="TreeGrafter"/>
</dbReference>
<accession>A0A235BWB5</accession>
<dbReference type="GO" id="GO:0004807">
    <property type="term" value="F:triose-phosphate isomerase activity"/>
    <property type="evidence" value="ECO:0007669"/>
    <property type="project" value="UniProtKB-UniRule"/>
</dbReference>
<feature type="active site" description="Proton acceptor" evidence="7">
    <location>
        <position position="167"/>
    </location>
</feature>
<feature type="active site" description="Electrophile" evidence="7">
    <location>
        <position position="97"/>
    </location>
</feature>
<dbReference type="PANTHER" id="PTHR21139:SF42">
    <property type="entry name" value="TRIOSEPHOSPHATE ISOMERASE"/>
    <property type="match status" value="1"/>
</dbReference>
<dbReference type="NCBIfam" id="TIGR00419">
    <property type="entry name" value="tim"/>
    <property type="match status" value="1"/>
</dbReference>
<sequence>MNSRIPIIAGNWKMNKTPSQARAFAIELKERLKDVTDRKIVIFPPFTALSTVASEFRQSRIAYGGQNFYWENSGAFTGEIAPQFLTDLGCTYVLVGHSERRYIFNESDEACQKKIRAALKSKLVPFLCCGETLKEKEAEKTLQAINRQLSVALAGIGKDDNFVIAYEPVWAIGTGKTATPPQANETHKWIRNWLSENISPDTAQRTRILYGGSVKPDNIDNLMAQNEIDGALVGTASLDIDSFERLVRFRS</sequence>
<gene>
    <name evidence="7" type="primary">tpiA</name>
    <name evidence="9" type="ORF">CH330_02330</name>
</gene>
<dbReference type="GO" id="GO:0019563">
    <property type="term" value="P:glycerol catabolic process"/>
    <property type="evidence" value="ECO:0007669"/>
    <property type="project" value="TreeGrafter"/>
</dbReference>
<dbReference type="EMBL" id="NOZP01000042">
    <property type="protein sequence ID" value="OYD16658.1"/>
    <property type="molecule type" value="Genomic_DNA"/>
</dbReference>
<evidence type="ECO:0000313" key="9">
    <source>
        <dbReference type="EMBL" id="OYD16658.1"/>
    </source>
</evidence>
<protein>
    <recommendedName>
        <fullName evidence="7 8">Triosephosphate isomerase</fullName>
        <shortName evidence="7">TIM</shortName>
        <shortName evidence="7">TPI</shortName>
        <ecNumber evidence="7 8">5.3.1.1</ecNumber>
    </recommendedName>
    <alternativeName>
        <fullName evidence="7">Triose-phosphate isomerase</fullName>
    </alternativeName>
</protein>
<comment type="subunit">
    <text evidence="7 8">Homodimer.</text>
</comment>
<proteinExistence type="inferred from homology"/>
<keyword evidence="4 7" id="KW-0963">Cytoplasm</keyword>
<dbReference type="PANTHER" id="PTHR21139">
    <property type="entry name" value="TRIOSEPHOSPHATE ISOMERASE"/>
    <property type="match status" value="1"/>
</dbReference>
<dbReference type="GO" id="GO:0006096">
    <property type="term" value="P:glycolytic process"/>
    <property type="evidence" value="ECO:0007669"/>
    <property type="project" value="UniProtKB-UniRule"/>
</dbReference>
<organism evidence="9 10">
    <name type="scientific">candidate division WOR-3 bacterium JGI_Cruoil_03_51_56</name>
    <dbReference type="NCBI Taxonomy" id="1973747"/>
    <lineage>
        <taxon>Bacteria</taxon>
        <taxon>Bacteria division WOR-3</taxon>
    </lineage>
</organism>
<evidence type="ECO:0000313" key="10">
    <source>
        <dbReference type="Proteomes" id="UP000215559"/>
    </source>
</evidence>
<feature type="binding site" evidence="7">
    <location>
        <begin position="11"/>
        <end position="13"/>
    </location>
    <ligand>
        <name>substrate</name>
    </ligand>
</feature>
<dbReference type="Gene3D" id="3.20.20.70">
    <property type="entry name" value="Aldolase class I"/>
    <property type="match status" value="1"/>
</dbReference>
<dbReference type="FunFam" id="3.20.20.70:FF:000016">
    <property type="entry name" value="Triosephosphate isomerase"/>
    <property type="match status" value="1"/>
</dbReference>
<dbReference type="UniPathway" id="UPA00109">
    <property type="reaction ID" value="UER00189"/>
</dbReference>
<evidence type="ECO:0000256" key="7">
    <source>
        <dbReference type="HAMAP-Rule" id="MF_00147"/>
    </source>
</evidence>
<feature type="binding site" evidence="7">
    <location>
        <position position="173"/>
    </location>
    <ligand>
        <name>substrate</name>
    </ligand>
</feature>
<comment type="pathway">
    <text evidence="1 7 8">Carbohydrate degradation; glycolysis; D-glyceraldehyde 3-phosphate from glycerone phosphate: step 1/1.</text>
</comment>
<evidence type="ECO:0000256" key="5">
    <source>
        <dbReference type="ARBA" id="ARBA00023152"/>
    </source>
</evidence>
<comment type="catalytic activity">
    <reaction evidence="7 8">
        <text>D-glyceraldehyde 3-phosphate = dihydroxyacetone phosphate</text>
        <dbReference type="Rhea" id="RHEA:18585"/>
        <dbReference type="ChEBI" id="CHEBI:57642"/>
        <dbReference type="ChEBI" id="CHEBI:59776"/>
        <dbReference type="EC" id="5.3.1.1"/>
    </reaction>
</comment>
<dbReference type="GO" id="GO:0005829">
    <property type="term" value="C:cytosol"/>
    <property type="evidence" value="ECO:0007669"/>
    <property type="project" value="TreeGrafter"/>
</dbReference>
<evidence type="ECO:0000256" key="2">
    <source>
        <dbReference type="ARBA" id="ARBA00007422"/>
    </source>
</evidence>
<comment type="pathway">
    <text evidence="7 8">Carbohydrate biosynthesis; gluconeogenesis.</text>
</comment>
<dbReference type="InterPro" id="IPR020861">
    <property type="entry name" value="Triosephosphate_isomerase_AS"/>
</dbReference>
<evidence type="ECO:0000256" key="1">
    <source>
        <dbReference type="ARBA" id="ARBA00004680"/>
    </source>
</evidence>
<evidence type="ECO:0000256" key="3">
    <source>
        <dbReference type="ARBA" id="ARBA00022432"/>
    </source>
</evidence>
<dbReference type="InterPro" id="IPR000652">
    <property type="entry name" value="Triosephosphate_isomerase"/>
</dbReference>
<comment type="caution">
    <text evidence="7">Lacks conserved residue(s) required for the propagation of feature annotation.</text>
</comment>
<dbReference type="GO" id="GO:0006094">
    <property type="term" value="P:gluconeogenesis"/>
    <property type="evidence" value="ECO:0007669"/>
    <property type="project" value="UniProtKB-UniRule"/>
</dbReference>
<comment type="caution">
    <text evidence="9">The sequence shown here is derived from an EMBL/GenBank/DDBJ whole genome shotgun (WGS) entry which is preliminary data.</text>
</comment>
<evidence type="ECO:0000256" key="4">
    <source>
        <dbReference type="ARBA" id="ARBA00022490"/>
    </source>
</evidence>
<evidence type="ECO:0000256" key="8">
    <source>
        <dbReference type="RuleBase" id="RU363013"/>
    </source>
</evidence>
<dbReference type="UniPathway" id="UPA00138"/>
<dbReference type="InterPro" id="IPR022896">
    <property type="entry name" value="TrioseP_Isoase_bac/euk"/>
</dbReference>
<comment type="subcellular location">
    <subcellularLocation>
        <location evidence="7 8">Cytoplasm</location>
    </subcellularLocation>
</comment>
<evidence type="ECO:0000256" key="6">
    <source>
        <dbReference type="ARBA" id="ARBA00023235"/>
    </source>
</evidence>
<dbReference type="InterPro" id="IPR013785">
    <property type="entry name" value="Aldolase_TIM"/>
</dbReference>
<dbReference type="Pfam" id="PF00121">
    <property type="entry name" value="TIM"/>
    <property type="match status" value="1"/>
</dbReference>
<dbReference type="Proteomes" id="UP000215559">
    <property type="component" value="Unassembled WGS sequence"/>
</dbReference>
<keyword evidence="5 7" id="KW-0324">Glycolysis</keyword>
<dbReference type="InterPro" id="IPR035990">
    <property type="entry name" value="TIM_sf"/>
</dbReference>
<dbReference type="AlphaFoldDB" id="A0A235BWB5"/>
<dbReference type="PROSITE" id="PS00171">
    <property type="entry name" value="TIM_1"/>
    <property type="match status" value="1"/>
</dbReference>
<comment type="similarity">
    <text evidence="2 7 8">Belongs to the triosephosphate isomerase family.</text>
</comment>
<keyword evidence="6 7" id="KW-0413">Isomerase</keyword>
<name>A0A235BWB5_UNCW3</name>
<dbReference type="CDD" id="cd00311">
    <property type="entry name" value="TIM"/>
    <property type="match status" value="1"/>
</dbReference>
<dbReference type="EC" id="5.3.1.1" evidence="7 8"/>